<keyword evidence="2" id="KW-0812">Transmembrane</keyword>
<feature type="transmembrane region" description="Helical" evidence="2">
    <location>
        <begin position="12"/>
        <end position="32"/>
    </location>
</feature>
<evidence type="ECO:0000313" key="4">
    <source>
        <dbReference type="Proteomes" id="UP000318483"/>
    </source>
</evidence>
<evidence type="ECO:0000313" key="3">
    <source>
        <dbReference type="EMBL" id="QDY70598.1"/>
    </source>
</evidence>
<feature type="transmembrane region" description="Helical" evidence="2">
    <location>
        <begin position="175"/>
        <end position="195"/>
    </location>
</feature>
<reference evidence="3 4" key="1">
    <citation type="submission" date="2019-07" db="EMBL/GenBank/DDBJ databases">
        <title>Litoreibacter alkalisoli sp. nov., isolated from saline-alkaline soil.</title>
        <authorList>
            <person name="Wang S."/>
            <person name="Xu L."/>
            <person name="Xing Y.-T."/>
            <person name="Sun J.-Q."/>
        </authorList>
    </citation>
    <scope>NUCLEOTIDE SEQUENCE [LARGE SCALE GENOMIC DNA]</scope>
    <source>
        <strain evidence="3 4">LN3S51</strain>
        <plasmid evidence="3 4">unnamed1</plasmid>
    </source>
</reference>
<evidence type="ECO:0000256" key="1">
    <source>
        <dbReference type="ARBA" id="ARBA00009617"/>
    </source>
</evidence>
<protein>
    <recommendedName>
        <fullName evidence="5">Na+/melibiose symporter-like transporter</fullName>
    </recommendedName>
</protein>
<accession>A0A5B8J149</accession>
<keyword evidence="4" id="KW-1185">Reference proteome</keyword>
<evidence type="ECO:0008006" key="5">
    <source>
        <dbReference type="Google" id="ProtNLM"/>
    </source>
</evidence>
<dbReference type="Gene3D" id="1.20.1250.20">
    <property type="entry name" value="MFS general substrate transporter like domains"/>
    <property type="match status" value="2"/>
</dbReference>
<sequence>MTAVFARARLDAGLIAGLLAFAGLPLYVHLPQYATRDLGLSLSMVGVILLAVRIVDFAQDATFGWAIDKYKGHRTLFGVGASLALAMSFLAVFSLPFPTFKAVWLSVWLILLFSAFSLLNIAFYAQGVAWGAREGTQGHYRLAGTREAGTLIGIVIAAAAPGLLQLANVSDTYRAFGWLVAVTGATVGVVTIRFWSAAPQPTSVGSWQGVFRRETILLLALAMINTLPVALTSTLFLFFVEQRLGRPELAGPFLALFFLAAGTSAPVWSRLTAGYSLRSVLLAGMLLSIAAFGWAFRLGTGDTLAFALICVVSGIGLGADLVLLPALFSSTLSALRLPTGFGFGLWSLVNKLALALAASAALPALELAGFEPQGPNDPLGLNTLAFFYAALPCLLKLIAVAFVLINPSSILPTRKPSPTPA</sequence>
<feature type="transmembrane region" description="Helical" evidence="2">
    <location>
        <begin position="385"/>
        <end position="405"/>
    </location>
</feature>
<dbReference type="GO" id="GO:0005886">
    <property type="term" value="C:plasma membrane"/>
    <property type="evidence" value="ECO:0007669"/>
    <property type="project" value="TreeGrafter"/>
</dbReference>
<dbReference type="InterPro" id="IPR039672">
    <property type="entry name" value="MFS_2"/>
</dbReference>
<dbReference type="OrthoDB" id="181905at2"/>
<name>A0A5B8J149_9RHOB</name>
<organism evidence="3 4">
    <name type="scientific">Qingshengfaniella alkalisoli</name>
    <dbReference type="NCBI Taxonomy" id="2599296"/>
    <lineage>
        <taxon>Bacteria</taxon>
        <taxon>Pseudomonadati</taxon>
        <taxon>Pseudomonadota</taxon>
        <taxon>Alphaproteobacteria</taxon>
        <taxon>Rhodobacterales</taxon>
        <taxon>Paracoccaceae</taxon>
        <taxon>Qingshengfaniella</taxon>
    </lineage>
</organism>
<keyword evidence="2" id="KW-0472">Membrane</keyword>
<dbReference type="EMBL" id="CP042262">
    <property type="protein sequence ID" value="QDY70598.1"/>
    <property type="molecule type" value="Genomic_DNA"/>
</dbReference>
<feature type="transmembrane region" description="Helical" evidence="2">
    <location>
        <begin position="103"/>
        <end position="127"/>
    </location>
</feature>
<gene>
    <name evidence="3" type="ORF">FPZ52_12955</name>
</gene>
<proteinExistence type="inferred from homology"/>
<dbReference type="SUPFAM" id="SSF103473">
    <property type="entry name" value="MFS general substrate transporter"/>
    <property type="match status" value="1"/>
</dbReference>
<feature type="transmembrane region" description="Helical" evidence="2">
    <location>
        <begin position="148"/>
        <end position="169"/>
    </location>
</feature>
<geneLocation type="plasmid" evidence="3 4">
    <name>unnamed1</name>
</geneLocation>
<keyword evidence="2" id="KW-1133">Transmembrane helix</keyword>
<dbReference type="PANTHER" id="PTHR11328:SF24">
    <property type="entry name" value="MAJOR FACILITATOR SUPERFAMILY (MFS) PROFILE DOMAIN-CONTAINING PROTEIN"/>
    <property type="match status" value="1"/>
</dbReference>
<feature type="transmembrane region" description="Helical" evidence="2">
    <location>
        <begin position="216"/>
        <end position="238"/>
    </location>
</feature>
<dbReference type="KEGG" id="lit:FPZ52_12955"/>
<comment type="similarity">
    <text evidence="1">Belongs to the sodium:galactoside symporter (TC 2.A.2) family.</text>
</comment>
<feature type="transmembrane region" description="Helical" evidence="2">
    <location>
        <begin position="250"/>
        <end position="268"/>
    </location>
</feature>
<feature type="transmembrane region" description="Helical" evidence="2">
    <location>
        <begin position="76"/>
        <end position="97"/>
    </location>
</feature>
<dbReference type="GO" id="GO:0008643">
    <property type="term" value="P:carbohydrate transport"/>
    <property type="evidence" value="ECO:0007669"/>
    <property type="project" value="InterPro"/>
</dbReference>
<feature type="transmembrane region" description="Helical" evidence="2">
    <location>
        <begin position="38"/>
        <end position="55"/>
    </location>
</feature>
<dbReference type="InterPro" id="IPR036259">
    <property type="entry name" value="MFS_trans_sf"/>
</dbReference>
<dbReference type="Proteomes" id="UP000318483">
    <property type="component" value="Plasmid unnamed1"/>
</dbReference>
<dbReference type="Pfam" id="PF13347">
    <property type="entry name" value="MFS_2"/>
    <property type="match status" value="1"/>
</dbReference>
<dbReference type="AlphaFoldDB" id="A0A5B8J149"/>
<feature type="transmembrane region" description="Helical" evidence="2">
    <location>
        <begin position="340"/>
        <end position="365"/>
    </location>
</feature>
<keyword evidence="3" id="KW-0614">Plasmid</keyword>
<dbReference type="RefSeq" id="WP_146366016.1">
    <property type="nucleotide sequence ID" value="NZ_CP042262.1"/>
</dbReference>
<feature type="transmembrane region" description="Helical" evidence="2">
    <location>
        <begin position="304"/>
        <end position="328"/>
    </location>
</feature>
<feature type="transmembrane region" description="Helical" evidence="2">
    <location>
        <begin position="280"/>
        <end position="298"/>
    </location>
</feature>
<evidence type="ECO:0000256" key="2">
    <source>
        <dbReference type="SAM" id="Phobius"/>
    </source>
</evidence>
<dbReference type="PANTHER" id="PTHR11328">
    <property type="entry name" value="MAJOR FACILITATOR SUPERFAMILY DOMAIN-CONTAINING PROTEIN"/>
    <property type="match status" value="1"/>
</dbReference>
<dbReference type="GO" id="GO:0015293">
    <property type="term" value="F:symporter activity"/>
    <property type="evidence" value="ECO:0007669"/>
    <property type="project" value="InterPro"/>
</dbReference>